<dbReference type="AlphaFoldDB" id="A0A383W1V1"/>
<evidence type="ECO:0000313" key="2">
    <source>
        <dbReference type="EMBL" id="SZX71655.1"/>
    </source>
</evidence>
<evidence type="ECO:0000256" key="1">
    <source>
        <dbReference type="SAM" id="MobiDB-lite"/>
    </source>
</evidence>
<name>A0A383W1V1_TETOB</name>
<reference evidence="2 3" key="1">
    <citation type="submission" date="2016-10" db="EMBL/GenBank/DDBJ databases">
        <authorList>
            <person name="Cai Z."/>
        </authorList>
    </citation>
    <scope>NUCLEOTIDE SEQUENCE [LARGE SCALE GENOMIC DNA]</scope>
</reference>
<feature type="region of interest" description="Disordered" evidence="1">
    <location>
        <begin position="1"/>
        <end position="52"/>
    </location>
</feature>
<proteinExistence type="predicted"/>
<feature type="compositionally biased region" description="Basic and acidic residues" evidence="1">
    <location>
        <begin position="38"/>
        <end position="52"/>
    </location>
</feature>
<feature type="region of interest" description="Disordered" evidence="1">
    <location>
        <begin position="65"/>
        <end position="110"/>
    </location>
</feature>
<sequence length="124" mass="13817">MLLQGGEGKRSFSGNRDGKDGNDAPEGKRSFGAHGIGKHHDKEGDENRYVNRKFYRERNNPIIINKDKEGKEDRFAWKGHKEDKEERRPLKGGGGGAKDEPGTGIIFARGVDKDGKPQLFVRGL</sequence>
<organism evidence="2 3">
    <name type="scientific">Tetradesmus obliquus</name>
    <name type="common">Green alga</name>
    <name type="synonym">Acutodesmus obliquus</name>
    <dbReference type="NCBI Taxonomy" id="3088"/>
    <lineage>
        <taxon>Eukaryota</taxon>
        <taxon>Viridiplantae</taxon>
        <taxon>Chlorophyta</taxon>
        <taxon>core chlorophytes</taxon>
        <taxon>Chlorophyceae</taxon>
        <taxon>CS clade</taxon>
        <taxon>Sphaeropleales</taxon>
        <taxon>Scenedesmaceae</taxon>
        <taxon>Tetradesmus</taxon>
    </lineage>
</organism>
<keyword evidence="3" id="KW-1185">Reference proteome</keyword>
<accession>A0A383W1V1</accession>
<dbReference type="Proteomes" id="UP000256970">
    <property type="component" value="Unassembled WGS sequence"/>
</dbReference>
<dbReference type="EMBL" id="FNXT01001064">
    <property type="protein sequence ID" value="SZX71655.1"/>
    <property type="molecule type" value="Genomic_DNA"/>
</dbReference>
<feature type="compositionally biased region" description="Basic and acidic residues" evidence="1">
    <location>
        <begin position="16"/>
        <end position="29"/>
    </location>
</feature>
<gene>
    <name evidence="2" type="ORF">BQ4739_LOCUS11783</name>
</gene>
<feature type="compositionally biased region" description="Basic and acidic residues" evidence="1">
    <location>
        <begin position="65"/>
        <end position="89"/>
    </location>
</feature>
<protein>
    <submittedName>
        <fullName evidence="2">Uncharacterized protein</fullName>
    </submittedName>
</protein>
<evidence type="ECO:0000313" key="3">
    <source>
        <dbReference type="Proteomes" id="UP000256970"/>
    </source>
</evidence>